<dbReference type="EMBL" id="JQGC01000015">
    <property type="protein sequence ID" value="KFL30285.1"/>
    <property type="molecule type" value="Genomic_DNA"/>
</dbReference>
<evidence type="ECO:0000313" key="2">
    <source>
        <dbReference type="EMBL" id="KFL30285.1"/>
    </source>
</evidence>
<evidence type="ECO:0000313" key="3">
    <source>
        <dbReference type="Proteomes" id="UP000028981"/>
    </source>
</evidence>
<keyword evidence="3" id="KW-1185">Reference proteome</keyword>
<sequence>MAKVYMYVVARDFGFAPNPFHGTCTLATCKPKIRSVAKQGDWVVGMGGTSLKATGKCIYFMQVTSSLSFNEYWAHPDFRGKRPARNGSRMAMLGDNIYHRESEDELWTQENSHHSNEDGTPEWFNVENDTSADKVLISNRFVYFGREAIEIPQAVLDAIQYENGRGHRTFIESQCGPLIEWMEAQGKGNWNLVLADPHQFEESAARYSKQTNKVA</sequence>
<comment type="caution">
    <text evidence="2">The sequence shown here is derived from an EMBL/GenBank/DDBJ whole genome shotgun (WGS) entry which is preliminary data.</text>
</comment>
<organism evidence="2 3">
    <name type="scientific">Devosia riboflavina</name>
    <dbReference type="NCBI Taxonomy" id="46914"/>
    <lineage>
        <taxon>Bacteria</taxon>
        <taxon>Pseudomonadati</taxon>
        <taxon>Pseudomonadota</taxon>
        <taxon>Alphaproteobacteria</taxon>
        <taxon>Hyphomicrobiales</taxon>
        <taxon>Devosiaceae</taxon>
        <taxon>Devosia</taxon>
    </lineage>
</organism>
<name>A0A087M082_9HYPH</name>
<dbReference type="STRING" id="46914.JP75_17110"/>
<dbReference type="Pfam" id="PF18753">
    <property type="entry name" value="Nmad2"/>
    <property type="match status" value="1"/>
</dbReference>
<protein>
    <recommendedName>
        <fullName evidence="1">Nucleotide modification associated domain-containing protein</fullName>
    </recommendedName>
</protein>
<dbReference type="RefSeq" id="WP_035085036.1">
    <property type="nucleotide sequence ID" value="NZ_JQGC01000015.1"/>
</dbReference>
<dbReference type="AlphaFoldDB" id="A0A087M082"/>
<gene>
    <name evidence="2" type="ORF">JP75_17110</name>
</gene>
<proteinExistence type="predicted"/>
<dbReference type="Proteomes" id="UP000028981">
    <property type="component" value="Unassembled WGS sequence"/>
</dbReference>
<evidence type="ECO:0000259" key="1">
    <source>
        <dbReference type="Pfam" id="PF18753"/>
    </source>
</evidence>
<feature type="domain" description="Nucleotide modification associated" evidence="1">
    <location>
        <begin position="1"/>
        <end position="202"/>
    </location>
</feature>
<dbReference type="OrthoDB" id="2080678at2"/>
<accession>A0A087M082</accession>
<reference evidence="2 3" key="1">
    <citation type="submission" date="2014-08" db="EMBL/GenBank/DDBJ databases">
        <authorList>
            <person name="Hassan Y.I."/>
            <person name="Lepp D."/>
            <person name="Zhou T."/>
        </authorList>
    </citation>
    <scope>NUCLEOTIDE SEQUENCE [LARGE SCALE GENOMIC DNA]</scope>
    <source>
        <strain evidence="2 3">IFO13584</strain>
    </source>
</reference>
<dbReference type="InterPro" id="IPR041180">
    <property type="entry name" value="Nmad2"/>
</dbReference>